<sequence>MPRNTRSRSPCHTMPPHSLTYLAETLRYAFINEATTTTTTQQQQQQQHQQRQRRRHQYQMLC</sequence>
<comment type="caution">
    <text evidence="2">The sequence shown here is derived from an EMBL/GenBank/DDBJ whole genome shotgun (WGS) entry which is preliminary data.</text>
</comment>
<accession>A0A811TXJ9</accession>
<protein>
    <submittedName>
        <fullName evidence="2">(Mediterranean fruit fly) hypothetical protein</fullName>
    </submittedName>
</protein>
<evidence type="ECO:0000313" key="3">
    <source>
        <dbReference type="Proteomes" id="UP000606786"/>
    </source>
</evidence>
<feature type="compositionally biased region" description="Low complexity" evidence="1">
    <location>
        <begin position="36"/>
        <end position="49"/>
    </location>
</feature>
<dbReference type="EMBL" id="CAJHJT010000001">
    <property type="protein sequence ID" value="CAD6991554.1"/>
    <property type="molecule type" value="Genomic_DNA"/>
</dbReference>
<feature type="region of interest" description="Disordered" evidence="1">
    <location>
        <begin position="36"/>
        <end position="62"/>
    </location>
</feature>
<dbReference type="AlphaFoldDB" id="A0A811TXJ9"/>
<gene>
    <name evidence="2" type="ORF">CCAP1982_LOCUS473</name>
</gene>
<name>A0A811TXJ9_CERCA</name>
<organism evidence="2 3">
    <name type="scientific">Ceratitis capitata</name>
    <name type="common">Mediterranean fruit fly</name>
    <name type="synonym">Tephritis capitata</name>
    <dbReference type="NCBI Taxonomy" id="7213"/>
    <lineage>
        <taxon>Eukaryota</taxon>
        <taxon>Metazoa</taxon>
        <taxon>Ecdysozoa</taxon>
        <taxon>Arthropoda</taxon>
        <taxon>Hexapoda</taxon>
        <taxon>Insecta</taxon>
        <taxon>Pterygota</taxon>
        <taxon>Neoptera</taxon>
        <taxon>Endopterygota</taxon>
        <taxon>Diptera</taxon>
        <taxon>Brachycera</taxon>
        <taxon>Muscomorpha</taxon>
        <taxon>Tephritoidea</taxon>
        <taxon>Tephritidae</taxon>
        <taxon>Ceratitis</taxon>
        <taxon>Ceratitis</taxon>
    </lineage>
</organism>
<evidence type="ECO:0000256" key="1">
    <source>
        <dbReference type="SAM" id="MobiDB-lite"/>
    </source>
</evidence>
<feature type="compositionally biased region" description="Basic residues" evidence="1">
    <location>
        <begin position="50"/>
        <end position="62"/>
    </location>
</feature>
<feature type="non-terminal residue" evidence="2">
    <location>
        <position position="62"/>
    </location>
</feature>
<proteinExistence type="predicted"/>
<keyword evidence="3" id="KW-1185">Reference proteome</keyword>
<reference evidence="2" key="1">
    <citation type="submission" date="2020-11" db="EMBL/GenBank/DDBJ databases">
        <authorList>
            <person name="Whitehead M."/>
        </authorList>
    </citation>
    <scope>NUCLEOTIDE SEQUENCE</scope>
    <source>
        <strain evidence="2">EGII</strain>
    </source>
</reference>
<evidence type="ECO:0000313" key="2">
    <source>
        <dbReference type="EMBL" id="CAD6991554.1"/>
    </source>
</evidence>
<dbReference type="Proteomes" id="UP000606786">
    <property type="component" value="Unassembled WGS sequence"/>
</dbReference>